<protein>
    <submittedName>
        <fullName evidence="2">Uncharacterized protein</fullName>
    </submittedName>
</protein>
<dbReference type="AlphaFoldDB" id="A0A934K4U4"/>
<feature type="compositionally biased region" description="Low complexity" evidence="1">
    <location>
        <begin position="59"/>
        <end position="68"/>
    </location>
</feature>
<dbReference type="EMBL" id="JAEKNR010000186">
    <property type="protein sequence ID" value="MBJ7600069.1"/>
    <property type="molecule type" value="Genomic_DNA"/>
</dbReference>
<name>A0A934K4U4_9BACT</name>
<evidence type="ECO:0000256" key="1">
    <source>
        <dbReference type="SAM" id="MobiDB-lite"/>
    </source>
</evidence>
<reference evidence="2" key="1">
    <citation type="submission" date="2020-10" db="EMBL/GenBank/DDBJ databases">
        <title>Ca. Dormibacterota MAGs.</title>
        <authorList>
            <person name="Montgomery K."/>
        </authorList>
    </citation>
    <scope>NUCLEOTIDE SEQUENCE [LARGE SCALE GENOMIC DNA]</scope>
    <source>
        <strain evidence="2">SC8812_S17_10</strain>
    </source>
</reference>
<evidence type="ECO:0000313" key="3">
    <source>
        <dbReference type="Proteomes" id="UP000612893"/>
    </source>
</evidence>
<dbReference type="Proteomes" id="UP000612893">
    <property type="component" value="Unassembled WGS sequence"/>
</dbReference>
<gene>
    <name evidence="2" type="ORF">JF922_18580</name>
</gene>
<proteinExistence type="predicted"/>
<dbReference type="RefSeq" id="WP_338203781.1">
    <property type="nucleotide sequence ID" value="NZ_JAEKNR010000186.1"/>
</dbReference>
<sequence>MLLAGVVLAVSLLAVAARLLARSRLNRARAIGSEEIWQALARPRTGVPRWLPSRPPRARPATPLRDRR</sequence>
<organism evidence="2 3">
    <name type="scientific">Candidatus Nephthysia bennettiae</name>
    <dbReference type="NCBI Taxonomy" id="3127016"/>
    <lineage>
        <taxon>Bacteria</taxon>
        <taxon>Bacillati</taxon>
        <taxon>Candidatus Dormiibacterota</taxon>
        <taxon>Candidatus Dormibacteria</taxon>
        <taxon>Candidatus Dormibacterales</taxon>
        <taxon>Candidatus Dormibacteraceae</taxon>
        <taxon>Candidatus Nephthysia</taxon>
    </lineage>
</organism>
<keyword evidence="3" id="KW-1185">Reference proteome</keyword>
<feature type="region of interest" description="Disordered" evidence="1">
    <location>
        <begin position="46"/>
        <end position="68"/>
    </location>
</feature>
<evidence type="ECO:0000313" key="2">
    <source>
        <dbReference type="EMBL" id="MBJ7600069.1"/>
    </source>
</evidence>
<accession>A0A934K4U4</accession>
<comment type="caution">
    <text evidence="2">The sequence shown here is derived from an EMBL/GenBank/DDBJ whole genome shotgun (WGS) entry which is preliminary data.</text>
</comment>